<keyword evidence="4" id="KW-1185">Reference proteome</keyword>
<evidence type="ECO:0000259" key="2">
    <source>
        <dbReference type="Pfam" id="PF01636"/>
    </source>
</evidence>
<dbReference type="InterPro" id="IPR052732">
    <property type="entry name" value="Cell-binding_unc_protein"/>
</dbReference>
<dbReference type="SUPFAM" id="SSF56112">
    <property type="entry name" value="Protein kinase-like (PK-like)"/>
    <property type="match status" value="1"/>
</dbReference>
<dbReference type="PANTHER" id="PTHR43883">
    <property type="entry name" value="SLR0207 PROTEIN"/>
    <property type="match status" value="1"/>
</dbReference>
<dbReference type="SUPFAM" id="SSF52540">
    <property type="entry name" value="P-loop containing nucleoside triphosphate hydrolases"/>
    <property type="match status" value="1"/>
</dbReference>
<evidence type="ECO:0000256" key="1">
    <source>
        <dbReference type="SAM" id="MobiDB-lite"/>
    </source>
</evidence>
<dbReference type="InterPro" id="IPR011009">
    <property type="entry name" value="Kinase-like_dom_sf"/>
</dbReference>
<protein>
    <submittedName>
        <fullName evidence="3">AAA family ATPase</fullName>
    </submittedName>
</protein>
<organism evidence="3 4">
    <name type="scientific">Sphingobium phenoxybenzoativorans</name>
    <dbReference type="NCBI Taxonomy" id="1592790"/>
    <lineage>
        <taxon>Bacteria</taxon>
        <taxon>Pseudomonadati</taxon>
        <taxon>Pseudomonadota</taxon>
        <taxon>Alphaproteobacteria</taxon>
        <taxon>Sphingomonadales</taxon>
        <taxon>Sphingomonadaceae</taxon>
        <taxon>Sphingobium</taxon>
    </lineage>
</organism>
<evidence type="ECO:0000313" key="3">
    <source>
        <dbReference type="EMBL" id="QUT05419.1"/>
    </source>
</evidence>
<dbReference type="KEGG" id="spph:KFK14_21005"/>
<dbReference type="EMBL" id="CP073910">
    <property type="protein sequence ID" value="QUT05419.1"/>
    <property type="molecule type" value="Genomic_DNA"/>
</dbReference>
<dbReference type="Gene3D" id="3.40.50.300">
    <property type="entry name" value="P-loop containing nucleotide triphosphate hydrolases"/>
    <property type="match status" value="1"/>
</dbReference>
<dbReference type="InterPro" id="IPR002575">
    <property type="entry name" value="Aminoglycoside_PTrfase"/>
</dbReference>
<evidence type="ECO:0000313" key="4">
    <source>
        <dbReference type="Proteomes" id="UP000681425"/>
    </source>
</evidence>
<feature type="region of interest" description="Disordered" evidence="1">
    <location>
        <begin position="1"/>
        <end position="30"/>
    </location>
</feature>
<dbReference type="InterPro" id="IPR027417">
    <property type="entry name" value="P-loop_NTPase"/>
</dbReference>
<proteinExistence type="predicted"/>
<reference evidence="3" key="1">
    <citation type="submission" date="2021-04" db="EMBL/GenBank/DDBJ databases">
        <title>Isolation of p-tert-butylphenol degrading bacteria Sphingobium phenoxybenzoativorans Tas13 from active sludge.</title>
        <authorList>
            <person name="Li Y."/>
        </authorList>
    </citation>
    <scope>NUCLEOTIDE SEQUENCE</scope>
    <source>
        <strain evidence="3">Tas13</strain>
    </source>
</reference>
<dbReference type="Pfam" id="PF01636">
    <property type="entry name" value="APH"/>
    <property type="match status" value="1"/>
</dbReference>
<dbReference type="AlphaFoldDB" id="A0A975K6T2"/>
<gene>
    <name evidence="3" type="ORF">KFK14_21005</name>
</gene>
<feature type="compositionally biased region" description="Basic residues" evidence="1">
    <location>
        <begin position="1"/>
        <end position="13"/>
    </location>
</feature>
<dbReference type="Pfam" id="PF13671">
    <property type="entry name" value="AAA_33"/>
    <property type="match status" value="1"/>
</dbReference>
<feature type="domain" description="Aminoglycoside phosphotransferase" evidence="2">
    <location>
        <begin position="85"/>
        <end position="297"/>
    </location>
</feature>
<accession>A0A975K6T2</accession>
<dbReference type="PANTHER" id="PTHR43883:SF1">
    <property type="entry name" value="GLUCONOKINASE"/>
    <property type="match status" value="1"/>
</dbReference>
<sequence length="534" mass="58226">MRQRGVGRSKSGRHSSLPEASTGPRHHADPQADVITLLEGRAFGSGEPMRRIDTHAARLFLVGDRAWKLKRAVQFDYLDFSTADRRRAALEAELRLNRRTAPELYLAVRPVSKNSAGCLNLDGDGEPVDWLLEMRRFPDDALLDHVATQGGLTDVLITQLADRIKAFHDGAETCLSGSGRSRLEAVIAGNDRSMARFPDILPARLVRDLIDRQVALLAQHSDLLDSRARSGRVRHGHGDLHLGNIAVIDGSPVLFDCLEFSPELATGDVLYDLAFLLMDLWGRGLHCEANALFNRYLDISPQDDAGVALVPLFLSIRAGIRAHTSAAQASDGSDEALTQKASAYLTLARAVLEPVPARLVAIGGLSGSGKSTIAKLIGHSLGEVPGARILRSDVLRKRLAGVPPESPLPKDAYTLSANAAIYTELRRLAGHMLYAGHSVVADAVHAKPEERTEIHQVALRRDVRFDGIWLDASPDMLTARVSARTHDASDANGAVVELQTRYDLGEIDWHRVNAADDRKTVATQVMDVLDVRHL</sequence>
<dbReference type="Proteomes" id="UP000681425">
    <property type="component" value="Chromosome"/>
</dbReference>
<name>A0A975K6T2_9SPHN</name>